<evidence type="ECO:0000313" key="10">
    <source>
        <dbReference type="Proteomes" id="UP000288805"/>
    </source>
</evidence>
<feature type="region of interest" description="Disordered" evidence="6">
    <location>
        <begin position="1173"/>
        <end position="1232"/>
    </location>
</feature>
<dbReference type="InterPro" id="IPR036093">
    <property type="entry name" value="NAC_dom_sf"/>
</dbReference>
<organism evidence="9 10">
    <name type="scientific">Vitis vinifera</name>
    <name type="common">Grape</name>
    <dbReference type="NCBI Taxonomy" id="29760"/>
    <lineage>
        <taxon>Eukaryota</taxon>
        <taxon>Viridiplantae</taxon>
        <taxon>Streptophyta</taxon>
        <taxon>Embryophyta</taxon>
        <taxon>Tracheophyta</taxon>
        <taxon>Spermatophyta</taxon>
        <taxon>Magnoliopsida</taxon>
        <taxon>eudicotyledons</taxon>
        <taxon>Gunneridae</taxon>
        <taxon>Pentapetalae</taxon>
        <taxon>rosids</taxon>
        <taxon>Vitales</taxon>
        <taxon>Vitaceae</taxon>
        <taxon>Viteae</taxon>
        <taxon>Vitis</taxon>
    </lineage>
</organism>
<keyword evidence="7" id="KW-0812">Transmembrane</keyword>
<evidence type="ECO:0000256" key="5">
    <source>
        <dbReference type="ARBA" id="ARBA00023242"/>
    </source>
</evidence>
<keyword evidence="3" id="KW-0238">DNA-binding</keyword>
<dbReference type="Pfam" id="PF02365">
    <property type="entry name" value="NAM"/>
    <property type="match status" value="2"/>
</dbReference>
<accession>A0A438HL50</accession>
<dbReference type="SUPFAM" id="SSF101941">
    <property type="entry name" value="NAC domain"/>
    <property type="match status" value="2"/>
</dbReference>
<evidence type="ECO:0000256" key="3">
    <source>
        <dbReference type="ARBA" id="ARBA00023125"/>
    </source>
</evidence>
<dbReference type="Gene3D" id="2.170.150.80">
    <property type="entry name" value="NAC domain"/>
    <property type="match status" value="2"/>
</dbReference>
<dbReference type="EMBL" id="QGNW01000207">
    <property type="protein sequence ID" value="RVW85188.1"/>
    <property type="molecule type" value="Genomic_DNA"/>
</dbReference>
<feature type="transmembrane region" description="Helical" evidence="7">
    <location>
        <begin position="696"/>
        <end position="716"/>
    </location>
</feature>
<feature type="compositionally biased region" description="Polar residues" evidence="6">
    <location>
        <begin position="545"/>
        <end position="554"/>
    </location>
</feature>
<keyword evidence="7" id="KW-1133">Transmembrane helix</keyword>
<gene>
    <name evidence="9" type="primary">NTL9_1</name>
    <name evidence="9" type="ORF">CK203_032930</name>
</gene>
<feature type="region of interest" description="Disordered" evidence="6">
    <location>
        <begin position="612"/>
        <end position="648"/>
    </location>
</feature>
<evidence type="ECO:0000256" key="4">
    <source>
        <dbReference type="ARBA" id="ARBA00023163"/>
    </source>
</evidence>
<keyword evidence="5" id="KW-0539">Nucleus</keyword>
<evidence type="ECO:0000256" key="2">
    <source>
        <dbReference type="ARBA" id="ARBA00023015"/>
    </source>
</evidence>
<evidence type="ECO:0000256" key="6">
    <source>
        <dbReference type="SAM" id="MobiDB-lite"/>
    </source>
</evidence>
<dbReference type="InterPro" id="IPR003441">
    <property type="entry name" value="NAC-dom"/>
</dbReference>
<feature type="compositionally biased region" description="Polar residues" evidence="6">
    <location>
        <begin position="1199"/>
        <end position="1232"/>
    </location>
</feature>
<comment type="subcellular location">
    <subcellularLocation>
        <location evidence="1">Nucleus</location>
    </subcellularLocation>
</comment>
<protein>
    <submittedName>
        <fullName evidence="9">Protein NTM1-like 9</fullName>
    </submittedName>
</protein>
<dbReference type="GO" id="GO:0006355">
    <property type="term" value="P:regulation of DNA-templated transcription"/>
    <property type="evidence" value="ECO:0007669"/>
    <property type="project" value="InterPro"/>
</dbReference>
<keyword evidence="7" id="KW-0472">Membrane</keyword>
<proteinExistence type="predicted"/>
<sequence length="1262" mass="139341">MRVPTWGHKVENRTKLGEEVCEAPFHPIRSRLEENERKDGILNSDRKWGKKKDFSRGIPKLHGVKKWDPLAMPISKLLPNFTLRLLHLHHPSSSSGSSVCLFDSQLSMSGGGMIGMASESLPVGFRFHPTDEELVDHYLKLKILGMNSHVDIIPEVDVCKWEPWDLPGKLNHLVLSVIQTNDPEWFFFCPPDYKYPTGRRSNRATEAGYWKPTGKDRNIKSRATKELLGTKKTLVFYRGRAPQSVRTNWVMHEYRAAIASLPANDLIWLEYDTTILYCEFMLFCPSNCAEGLCSMSLKEKTDENTGPDIPPETNVNGMLPELSIIQATSLMNMEVDNSSTGIVFNMDGLANMVTLGGEPSHHASISASNIGNYQVEEPTPEVKMSIYGSSDSRFINEPTFIPADYDFSSDTEQGPHLDLPFANGFNNVCERTLFQDGSSEPDDDVSRFLNTLIVDQDEHPFGELASQRSSPVDSGNLRYGSIGKLSARPQSPLKGVYGKGGGSSSDTDTEVLQVQYSQSRKTSSLINGVSHSKHCMPSPMARRSYATSQLSSINQHRKENKSSLHDESRRFAAPSIERLDNFVAQRVAPKSVKLEGNVSKTDIPQALTKLSCSMSKSEEKPVSTKAKEMTEYDSATDHNKDSIKESKKDCEVTQKANVKLSPKSIWNVPVGSNQKGFFNCPETASVSHEQSSSPDYLVNLLVGMLLFVILIAVMVLDINAKVFKAFAVRLKRSKWVLEYGDILNSRLEGYYVMAMLEDAIYGVRITLWMKIYMFLVLEIMGVTGAVFIIDVLGCGFRPTDEELVNHYLKLKIQGKDSEVQIIPVVDVCKSEPWELPDLSRIKTADPDWFFFSPVDLSIQMAVTSTGKQRLASGNPPVRIVKTNWVIHQYRTDIAGLPANRAYVLCHLMKKTDENTGPDEAVAGSGNGLANNMTLGAGLSHHASDIVSDIGNYQVEEMILDGDPELEGLLHEPTIHPLDYDLFHHTEQGLDLDLSSSSGYNNSCGSMQFQDEDDAEFVDGLFIDPDGYPCGGLSDERSSAVYGSIGRLSARPQSPLKGAYVKGSRSATYTEVLHVKPSLSQEASSRVVSSSKECMQSPMAQQQHSASGSFSINQQRLANSVAQGVAPKSVKLEGNDLNNEILLAKLAKLSGSMTKSEENSVSIKAKDRAEYGSATDLLQSKNPIRESKKDCEVPEKANPKLSSMTRLNEPVGSTQKGSFNSPETTSASHEPSSSPAQLVNFLTGIILFVILIVVMVLDFIAKV</sequence>
<keyword evidence="2" id="KW-0805">Transcription regulation</keyword>
<feature type="compositionally biased region" description="Basic and acidic residues" evidence="6">
    <location>
        <begin position="556"/>
        <end position="568"/>
    </location>
</feature>
<comment type="caution">
    <text evidence="9">The sequence shown here is derived from an EMBL/GenBank/DDBJ whole genome shotgun (WGS) entry which is preliminary data.</text>
</comment>
<evidence type="ECO:0000259" key="8">
    <source>
        <dbReference type="PROSITE" id="PS51005"/>
    </source>
</evidence>
<dbReference type="PROSITE" id="PS51005">
    <property type="entry name" value="NAC"/>
    <property type="match status" value="2"/>
</dbReference>
<feature type="transmembrane region" description="Helical" evidence="7">
    <location>
        <begin position="771"/>
        <end position="789"/>
    </location>
</feature>
<feature type="compositionally biased region" description="Polar residues" evidence="6">
    <location>
        <begin position="510"/>
        <end position="530"/>
    </location>
</feature>
<reference evidence="9 10" key="1">
    <citation type="journal article" date="2018" name="PLoS Genet.">
        <title>Population sequencing reveals clonal diversity and ancestral inbreeding in the grapevine cultivar Chardonnay.</title>
        <authorList>
            <person name="Roach M.J."/>
            <person name="Johnson D.L."/>
            <person name="Bohlmann J."/>
            <person name="van Vuuren H.J."/>
            <person name="Jones S.J."/>
            <person name="Pretorius I.S."/>
            <person name="Schmidt S.A."/>
            <person name="Borneman A.R."/>
        </authorList>
    </citation>
    <scope>NUCLEOTIDE SEQUENCE [LARGE SCALE GENOMIC DNA]</scope>
    <source>
        <strain evidence="10">cv. Chardonnay</strain>
        <tissue evidence="9">Leaf</tissue>
    </source>
</reference>
<evidence type="ECO:0000313" key="9">
    <source>
        <dbReference type="EMBL" id="RVW85188.1"/>
    </source>
</evidence>
<dbReference type="Proteomes" id="UP000288805">
    <property type="component" value="Unassembled WGS sequence"/>
</dbReference>
<dbReference type="PANTHER" id="PTHR31989">
    <property type="entry name" value="NAC DOMAIN-CONTAINING PROTEIN 82-RELATED"/>
    <property type="match status" value="1"/>
</dbReference>
<feature type="region of interest" description="Disordered" evidence="6">
    <location>
        <begin position="462"/>
        <end position="568"/>
    </location>
</feature>
<keyword evidence="4" id="KW-0804">Transcription</keyword>
<feature type="compositionally biased region" description="Basic and acidic residues" evidence="6">
    <location>
        <begin position="1182"/>
        <end position="1197"/>
    </location>
</feature>
<dbReference type="GO" id="GO:0005634">
    <property type="term" value="C:nucleus"/>
    <property type="evidence" value="ECO:0007669"/>
    <property type="project" value="UniProtKB-SubCell"/>
</dbReference>
<evidence type="ECO:0000256" key="7">
    <source>
        <dbReference type="SAM" id="Phobius"/>
    </source>
</evidence>
<dbReference type="GO" id="GO:0003677">
    <property type="term" value="F:DNA binding"/>
    <property type="evidence" value="ECO:0007669"/>
    <property type="project" value="UniProtKB-KW"/>
</dbReference>
<feature type="compositionally biased region" description="Basic and acidic residues" evidence="6">
    <location>
        <begin position="616"/>
        <end position="648"/>
    </location>
</feature>
<evidence type="ECO:0000256" key="1">
    <source>
        <dbReference type="ARBA" id="ARBA00004123"/>
    </source>
</evidence>
<name>A0A438HL50_VITVI</name>
<dbReference type="AlphaFoldDB" id="A0A438HL50"/>
<feature type="domain" description="NAC" evidence="8">
    <location>
        <begin position="121"/>
        <end position="283"/>
    </location>
</feature>
<feature type="transmembrane region" description="Helical" evidence="7">
    <location>
        <begin position="1237"/>
        <end position="1260"/>
    </location>
</feature>
<feature type="domain" description="NAC" evidence="8">
    <location>
        <begin position="790"/>
        <end position="952"/>
    </location>
</feature>